<gene>
    <name evidence="1" type="ORF">SAMN05421779_104124</name>
</gene>
<dbReference type="Proteomes" id="UP000185678">
    <property type="component" value="Unassembled WGS sequence"/>
</dbReference>
<protein>
    <submittedName>
        <fullName evidence="1">Uncharacterized protein</fullName>
    </submittedName>
</protein>
<evidence type="ECO:0000313" key="1">
    <source>
        <dbReference type="EMBL" id="SIS85512.1"/>
    </source>
</evidence>
<organism evidence="1 2">
    <name type="scientific">Insolitispirillum peregrinum</name>
    <dbReference type="NCBI Taxonomy" id="80876"/>
    <lineage>
        <taxon>Bacteria</taxon>
        <taxon>Pseudomonadati</taxon>
        <taxon>Pseudomonadota</taxon>
        <taxon>Alphaproteobacteria</taxon>
        <taxon>Rhodospirillales</taxon>
        <taxon>Novispirillaceae</taxon>
        <taxon>Insolitispirillum</taxon>
    </lineage>
</organism>
<accession>A0A1N7MHG1</accession>
<dbReference type="RefSeq" id="WP_076400580.1">
    <property type="nucleotide sequence ID" value="NZ_FTOA01000004.1"/>
</dbReference>
<evidence type="ECO:0000313" key="2">
    <source>
        <dbReference type="Proteomes" id="UP000185678"/>
    </source>
</evidence>
<dbReference type="EMBL" id="FTOA01000004">
    <property type="protein sequence ID" value="SIS85512.1"/>
    <property type="molecule type" value="Genomic_DNA"/>
</dbReference>
<reference evidence="1 2" key="1">
    <citation type="submission" date="2017-01" db="EMBL/GenBank/DDBJ databases">
        <authorList>
            <person name="Mah S.A."/>
            <person name="Swanson W.J."/>
            <person name="Moy G.W."/>
            <person name="Vacquier V.D."/>
        </authorList>
    </citation>
    <scope>NUCLEOTIDE SEQUENCE [LARGE SCALE GENOMIC DNA]</scope>
    <source>
        <strain evidence="1 2">DSM 11589</strain>
    </source>
</reference>
<dbReference type="AlphaFoldDB" id="A0A1N7MHG1"/>
<name>A0A1N7MHG1_9PROT</name>
<sequence>MGGAFVRNRRPSRRRGRRRWLGLVVVLGLGLPTAAIAAYPVVDELGIAKLLEIKRQIMEEVKLATEQVKILTDSLSFLKDINGAINDVFAAMGEMSTIKLPITSLPSIKRQAEANWRCLTQMGDLAPDLDFDDIDFGSLCGARSAIRAAYFLDPVALSKLSMPQQNSQRQVVQQRREKLVADAVSEALAASTAAQKKTLTDMASTLDQLQGSLDRAKTVNDRLAVIGQIELARYQGDINDYALQASMLRLQGAMALRQIPVSSLSPAGTP</sequence>
<dbReference type="STRING" id="80876.SAMN05421779_104124"/>
<proteinExistence type="predicted"/>
<keyword evidence="2" id="KW-1185">Reference proteome</keyword>